<reference evidence="1" key="1">
    <citation type="journal article" date="2020" name="Nature">
        <title>Giant virus diversity and host interactions through global metagenomics.</title>
        <authorList>
            <person name="Schulz F."/>
            <person name="Roux S."/>
            <person name="Paez-Espino D."/>
            <person name="Jungbluth S."/>
            <person name="Walsh D.A."/>
            <person name="Denef V.J."/>
            <person name="McMahon K.D."/>
            <person name="Konstantinidis K.T."/>
            <person name="Eloe-Fadrosh E.A."/>
            <person name="Kyrpides N.C."/>
            <person name="Woyke T."/>
        </authorList>
    </citation>
    <scope>NUCLEOTIDE SEQUENCE</scope>
    <source>
        <strain evidence="1">GVMAG-S-ERX555967-131</strain>
    </source>
</reference>
<proteinExistence type="predicted"/>
<accession>A0A6C0F642</accession>
<sequence>MSLKKLKKQLLRFDRAKTEKTLIDSASEIMKHYGVVDTDKLSKKEKNILKLMLHTYKIRTYKKWQILLNKRKQMKKKNPSMK</sequence>
<dbReference type="AlphaFoldDB" id="A0A6C0F642"/>
<organism evidence="1">
    <name type="scientific">viral metagenome</name>
    <dbReference type="NCBI Taxonomy" id="1070528"/>
    <lineage>
        <taxon>unclassified sequences</taxon>
        <taxon>metagenomes</taxon>
        <taxon>organismal metagenomes</taxon>
    </lineage>
</organism>
<name>A0A6C0F642_9ZZZZ</name>
<evidence type="ECO:0000313" key="1">
    <source>
        <dbReference type="EMBL" id="QHT37307.1"/>
    </source>
</evidence>
<protein>
    <submittedName>
        <fullName evidence="1">Uncharacterized protein</fullName>
    </submittedName>
</protein>
<dbReference type="EMBL" id="MN738792">
    <property type="protein sequence ID" value="QHT37307.1"/>
    <property type="molecule type" value="Genomic_DNA"/>
</dbReference>